<evidence type="ECO:0000313" key="7">
    <source>
        <dbReference type="Proteomes" id="UP000197138"/>
    </source>
</evidence>
<proteinExistence type="predicted"/>
<organism evidence="6 7">
    <name type="scientific">Punica granatum</name>
    <name type="common">Pomegranate</name>
    <dbReference type="NCBI Taxonomy" id="22663"/>
    <lineage>
        <taxon>Eukaryota</taxon>
        <taxon>Viridiplantae</taxon>
        <taxon>Streptophyta</taxon>
        <taxon>Embryophyta</taxon>
        <taxon>Tracheophyta</taxon>
        <taxon>Spermatophyta</taxon>
        <taxon>Magnoliopsida</taxon>
        <taxon>eudicotyledons</taxon>
        <taxon>Gunneridae</taxon>
        <taxon>Pentapetalae</taxon>
        <taxon>rosids</taxon>
        <taxon>malvids</taxon>
        <taxon>Myrtales</taxon>
        <taxon>Lythraceae</taxon>
        <taxon>Punica</taxon>
    </lineage>
</organism>
<dbReference type="AlphaFoldDB" id="A0A218XXR3"/>
<feature type="domain" description="Nucleoporin Nup54 alpha-helical" evidence="5">
    <location>
        <begin position="184"/>
        <end position="329"/>
    </location>
</feature>
<accession>A0A218XXR3</accession>
<dbReference type="Proteomes" id="UP000197138">
    <property type="component" value="Unassembled WGS sequence"/>
</dbReference>
<comment type="caution">
    <text evidence="6">The sequence shown here is derived from an EMBL/GenBank/DDBJ whole genome shotgun (WGS) entry which is preliminary data.</text>
</comment>
<dbReference type="GO" id="GO:0044613">
    <property type="term" value="C:nuclear pore central transport channel"/>
    <property type="evidence" value="ECO:0007669"/>
    <property type="project" value="TreeGrafter"/>
</dbReference>
<dbReference type="GO" id="GO:0006607">
    <property type="term" value="P:NLS-bearing protein import into nucleus"/>
    <property type="evidence" value="ECO:0007669"/>
    <property type="project" value="TreeGrafter"/>
</dbReference>
<protein>
    <recommendedName>
        <fullName evidence="5">Nucleoporin Nup54 alpha-helical domain-containing protein</fullName>
    </recommendedName>
</protein>
<evidence type="ECO:0000256" key="1">
    <source>
        <dbReference type="ARBA" id="ARBA00004123"/>
    </source>
</evidence>
<evidence type="ECO:0000256" key="4">
    <source>
        <dbReference type="SAM" id="MobiDB-lite"/>
    </source>
</evidence>
<evidence type="ECO:0000256" key="3">
    <source>
        <dbReference type="ARBA" id="ARBA00023242"/>
    </source>
</evidence>
<name>A0A218XXR3_PUNGR</name>
<dbReference type="EMBL" id="MTKT01000666">
    <property type="protein sequence ID" value="OWM89754.1"/>
    <property type="molecule type" value="Genomic_DNA"/>
</dbReference>
<dbReference type="PANTHER" id="PTHR13000">
    <property type="entry name" value="NUCLEOPORIN P54"/>
    <property type="match status" value="1"/>
</dbReference>
<evidence type="ECO:0000256" key="2">
    <source>
        <dbReference type="ARBA" id="ARBA00022448"/>
    </source>
</evidence>
<dbReference type="PANTHER" id="PTHR13000:SF0">
    <property type="entry name" value="NUCLEOPORIN P54"/>
    <property type="match status" value="1"/>
</dbReference>
<feature type="region of interest" description="Disordered" evidence="4">
    <location>
        <begin position="1"/>
        <end position="77"/>
    </location>
</feature>
<dbReference type="GO" id="GO:0017056">
    <property type="term" value="F:structural constituent of nuclear pore"/>
    <property type="evidence" value="ECO:0007669"/>
    <property type="project" value="TreeGrafter"/>
</dbReference>
<dbReference type="InterPro" id="IPR024864">
    <property type="entry name" value="Nup54/Nup57/Nup44"/>
</dbReference>
<keyword evidence="3" id="KW-0539">Nucleus</keyword>
<evidence type="ECO:0000313" key="6">
    <source>
        <dbReference type="EMBL" id="OWM89754.1"/>
    </source>
</evidence>
<feature type="compositionally biased region" description="Polar residues" evidence="4">
    <location>
        <begin position="41"/>
        <end position="73"/>
    </location>
</feature>
<dbReference type="GO" id="GO:0036228">
    <property type="term" value="P:protein localization to nuclear inner membrane"/>
    <property type="evidence" value="ECO:0007669"/>
    <property type="project" value="TreeGrafter"/>
</dbReference>
<dbReference type="Pfam" id="PF13874">
    <property type="entry name" value="Nup54"/>
    <property type="match status" value="1"/>
</dbReference>
<gene>
    <name evidence="6" type="ORF">CDL15_Pgr024502</name>
</gene>
<sequence length="451" mass="48939">MFGSASSTPAFGAPPSTPAFGAPPSTPAFGAPPSTPAFGAPSSTPAFGTPSSTPAFGTPSSAPAFGTPSSTPALGSALFSTPFSAQTQQQQQTPLFSQPPSTGFGFQTPFTALQQSQQPQQQPATPFPGGQLTTQMAPVAPLAFSLADRDIQAIVDAYKEDPGNPKYAFKHLLFSVTDPHYRVKPAGVSDVMWAEAMGKLEGMESTDRERLWPELVQGFKDLSNRLKLQDEVIISDAERLRMTQTNVKMLQRHFQADTLPWIQRMRQKEQGLQRRLLRVMRIIEALESKGCRLPLVKGEAELAEKLAAVTRQLKGSGAELSRRVQNLLAISRAQANGIGGASMYLPGSTKIHDQSLADLQEVLQQQTEATARLGNDNVLPDEACWVWPWLADWDLLMLSIKTGLSLPDSEGCLRFMQARHSRVNPCENRVWSTIGRLSDGPGGPTSRLEWA</sequence>
<keyword evidence="2" id="KW-0813">Transport</keyword>
<dbReference type="GO" id="GO:0006999">
    <property type="term" value="P:nuclear pore organization"/>
    <property type="evidence" value="ECO:0007669"/>
    <property type="project" value="TreeGrafter"/>
</dbReference>
<evidence type="ECO:0000259" key="5">
    <source>
        <dbReference type="Pfam" id="PF13874"/>
    </source>
</evidence>
<dbReference type="InterPro" id="IPR025712">
    <property type="entry name" value="Nup54_alpha-helical_dom"/>
</dbReference>
<reference evidence="7" key="1">
    <citation type="journal article" date="2017" name="Plant J.">
        <title>The pomegranate (Punica granatum L.) genome and the genomics of punicalagin biosynthesis.</title>
        <authorList>
            <person name="Qin G."/>
            <person name="Xu C."/>
            <person name="Ming R."/>
            <person name="Tang H."/>
            <person name="Guyot R."/>
            <person name="Kramer E.M."/>
            <person name="Hu Y."/>
            <person name="Yi X."/>
            <person name="Qi Y."/>
            <person name="Xu X."/>
            <person name="Gao Z."/>
            <person name="Pan H."/>
            <person name="Jian J."/>
            <person name="Tian Y."/>
            <person name="Yue Z."/>
            <person name="Xu Y."/>
        </authorList>
    </citation>
    <scope>NUCLEOTIDE SEQUENCE [LARGE SCALE GENOMIC DNA]</scope>
    <source>
        <strain evidence="7">cv. Dabenzi</strain>
    </source>
</reference>
<comment type="subcellular location">
    <subcellularLocation>
        <location evidence="1">Nucleus</location>
    </subcellularLocation>
</comment>